<comment type="caution">
    <text evidence="1">The sequence shown here is derived from an EMBL/GenBank/DDBJ whole genome shotgun (WGS) entry which is preliminary data.</text>
</comment>
<name>A0A8J4UWE5_9MYCE</name>
<evidence type="ECO:0000313" key="2">
    <source>
        <dbReference type="Proteomes" id="UP000695562"/>
    </source>
</evidence>
<gene>
    <name evidence="1" type="ORF">CYY_009081</name>
</gene>
<sequence length="156" mass="18148">MEKFRFGETASELVARDIITDYCLTQDLAPVHLYTKLVNNLPDNTLKAAFLSYQPTEDLRKIDISGSDEVRREKIILMVWTENKFYQSARQLYRPRSLLNINLLNKEMKLQSHPVILTLPILNKTTSLGRKSGSLYNWSQPKRGFTKWMSWHGLST</sequence>
<dbReference type="AlphaFoldDB" id="A0A8J4UWE5"/>
<proteinExistence type="predicted"/>
<keyword evidence="2" id="KW-1185">Reference proteome</keyword>
<protein>
    <submittedName>
        <fullName evidence="1">Uncharacterized protein</fullName>
    </submittedName>
</protein>
<dbReference type="EMBL" id="AJWJ01000633">
    <property type="protein sequence ID" value="KAF2069600.1"/>
    <property type="molecule type" value="Genomic_DNA"/>
</dbReference>
<evidence type="ECO:0000313" key="1">
    <source>
        <dbReference type="EMBL" id="KAF2069600.1"/>
    </source>
</evidence>
<organism evidence="1 2">
    <name type="scientific">Polysphondylium violaceum</name>
    <dbReference type="NCBI Taxonomy" id="133409"/>
    <lineage>
        <taxon>Eukaryota</taxon>
        <taxon>Amoebozoa</taxon>
        <taxon>Evosea</taxon>
        <taxon>Eumycetozoa</taxon>
        <taxon>Dictyostelia</taxon>
        <taxon>Dictyosteliales</taxon>
        <taxon>Dictyosteliaceae</taxon>
        <taxon>Polysphondylium</taxon>
    </lineage>
</organism>
<reference evidence="1" key="1">
    <citation type="submission" date="2020-01" db="EMBL/GenBank/DDBJ databases">
        <title>Development of genomics and gene disruption for Polysphondylium violaceum indicates a role for the polyketide synthase stlB in stalk morphogenesis.</title>
        <authorList>
            <person name="Narita B."/>
            <person name="Kawabe Y."/>
            <person name="Kin K."/>
            <person name="Saito T."/>
            <person name="Gibbs R."/>
            <person name="Kuspa A."/>
            <person name="Muzny D."/>
            <person name="Queller D."/>
            <person name="Richards S."/>
            <person name="Strassman J."/>
            <person name="Sucgang R."/>
            <person name="Worley K."/>
            <person name="Schaap P."/>
        </authorList>
    </citation>
    <scope>NUCLEOTIDE SEQUENCE</scope>
    <source>
        <strain evidence="1">QSvi11</strain>
    </source>
</reference>
<dbReference type="Proteomes" id="UP000695562">
    <property type="component" value="Unassembled WGS sequence"/>
</dbReference>
<accession>A0A8J4UWE5</accession>